<proteinExistence type="predicted"/>
<dbReference type="Proteomes" id="UP000239590">
    <property type="component" value="Unassembled WGS sequence"/>
</dbReference>
<name>A0A2S7IIU4_9BACT</name>
<organism evidence="1 2">
    <name type="scientific">Siphonobacter curvatus</name>
    <dbReference type="NCBI Taxonomy" id="2094562"/>
    <lineage>
        <taxon>Bacteria</taxon>
        <taxon>Pseudomonadati</taxon>
        <taxon>Bacteroidota</taxon>
        <taxon>Cytophagia</taxon>
        <taxon>Cytophagales</taxon>
        <taxon>Cytophagaceae</taxon>
        <taxon>Siphonobacter</taxon>
    </lineage>
</organism>
<protein>
    <submittedName>
        <fullName evidence="1">Ferredoxin</fullName>
    </submittedName>
</protein>
<dbReference type="InterPro" id="IPR036249">
    <property type="entry name" value="Thioredoxin-like_sf"/>
</dbReference>
<dbReference type="RefSeq" id="WP_094815052.1">
    <property type="nucleotide sequence ID" value="NZ_PTRA01000003.1"/>
</dbReference>
<sequence>MKYKKHLFICTNQKPAPKRSCGEEHGLALVEAFKGRIKELGLQVDIRAQKTGCLDVCAFGPAMVVYPEGVFYGNVQLSDVEEIVQSHLVGNQVVERLKLNV</sequence>
<dbReference type="EMBL" id="PTRA01000003">
    <property type="protein sequence ID" value="PQA56308.1"/>
    <property type="molecule type" value="Genomic_DNA"/>
</dbReference>
<dbReference type="CDD" id="cd02980">
    <property type="entry name" value="TRX_Fd_family"/>
    <property type="match status" value="1"/>
</dbReference>
<dbReference type="AlphaFoldDB" id="A0A2S7IIU4"/>
<dbReference type="OrthoDB" id="9800692at2"/>
<evidence type="ECO:0000313" key="1">
    <source>
        <dbReference type="EMBL" id="PQA56308.1"/>
    </source>
</evidence>
<evidence type="ECO:0000313" key="2">
    <source>
        <dbReference type="Proteomes" id="UP000239590"/>
    </source>
</evidence>
<comment type="caution">
    <text evidence="1">The sequence shown here is derived from an EMBL/GenBank/DDBJ whole genome shotgun (WGS) entry which is preliminary data.</text>
</comment>
<dbReference type="Gene3D" id="3.40.30.10">
    <property type="entry name" value="Glutaredoxin"/>
    <property type="match status" value="1"/>
</dbReference>
<reference evidence="2" key="1">
    <citation type="submission" date="2018-02" db="EMBL/GenBank/DDBJ databases">
        <title>Genome sequencing of Solimonas sp. HR-BB.</title>
        <authorList>
            <person name="Lee Y."/>
            <person name="Jeon C.O."/>
        </authorList>
    </citation>
    <scope>NUCLEOTIDE SEQUENCE [LARGE SCALE GENOMIC DNA]</scope>
    <source>
        <strain evidence="2">HR-U</strain>
    </source>
</reference>
<accession>A0A2S7IIU4</accession>
<gene>
    <name evidence="1" type="ORF">C5O19_18370</name>
</gene>
<dbReference type="SUPFAM" id="SSF52833">
    <property type="entry name" value="Thioredoxin-like"/>
    <property type="match status" value="1"/>
</dbReference>
<keyword evidence="2" id="KW-1185">Reference proteome</keyword>